<reference evidence="3 4" key="1">
    <citation type="submission" date="2015-05" db="EMBL/GenBank/DDBJ databases">
        <title>Photobacterium galathea sp. nov.</title>
        <authorList>
            <person name="Machado H."/>
            <person name="Gram L."/>
        </authorList>
    </citation>
    <scope>NUCLEOTIDE SEQUENCE [LARGE SCALE GENOMIC DNA]</scope>
    <source>
        <strain evidence="3 4">CGMCC 1.12159</strain>
    </source>
</reference>
<dbReference type="RefSeq" id="WP_047880979.1">
    <property type="nucleotide sequence ID" value="NZ_LDOT01000049.1"/>
</dbReference>
<dbReference type="Proteomes" id="UP000036097">
    <property type="component" value="Unassembled WGS sequence"/>
</dbReference>
<accession>A0A0J1GRI3</accession>
<dbReference type="Gene3D" id="1.10.286.20">
    <property type="match status" value="1"/>
</dbReference>
<gene>
    <name evidence="3" type="ORF">ABT56_21545</name>
</gene>
<dbReference type="GO" id="GO:0032784">
    <property type="term" value="P:regulation of DNA-templated transcription elongation"/>
    <property type="evidence" value="ECO:0007669"/>
    <property type="project" value="InterPro"/>
</dbReference>
<evidence type="ECO:0000313" key="3">
    <source>
        <dbReference type="EMBL" id="KLV02338.1"/>
    </source>
</evidence>
<dbReference type="EMBL" id="LDOT01000049">
    <property type="protein sequence ID" value="KLV02338.1"/>
    <property type="molecule type" value="Genomic_DNA"/>
</dbReference>
<dbReference type="InterPro" id="IPR001437">
    <property type="entry name" value="Tscrpt_elong_fac_GreA/B_C"/>
</dbReference>
<feature type="domain" description="Transcription elongation factor GreA/GreB C-terminal" evidence="1">
    <location>
        <begin position="50"/>
        <end position="124"/>
    </location>
</feature>
<dbReference type="FunFam" id="3.10.50.30:FF:000002">
    <property type="entry name" value="Regulator of nucleoside diphosphate kinase"/>
    <property type="match status" value="1"/>
</dbReference>
<dbReference type="STRING" id="1195763.ABT56_21545"/>
<dbReference type="InterPro" id="IPR036953">
    <property type="entry name" value="GreA/GreB_C_sf"/>
</dbReference>
<dbReference type="PANTHER" id="PTHR30437">
    <property type="entry name" value="TRANSCRIPTION ELONGATION FACTOR GREA"/>
    <property type="match status" value="1"/>
</dbReference>
<dbReference type="OrthoDB" id="192847at2"/>
<dbReference type="GO" id="GO:0070063">
    <property type="term" value="F:RNA polymerase binding"/>
    <property type="evidence" value="ECO:0007669"/>
    <property type="project" value="InterPro"/>
</dbReference>
<proteinExistence type="predicted"/>
<protein>
    <submittedName>
        <fullName evidence="3">Nucleoside diphosphate kinase regulator</fullName>
    </submittedName>
</protein>
<feature type="domain" description="Regulator of nucleoside diphosphate kinase N-terminal" evidence="2">
    <location>
        <begin position="6"/>
        <end position="44"/>
    </location>
</feature>
<dbReference type="InterPro" id="IPR023459">
    <property type="entry name" value="Tscrpt_elong_fac_GreA/B_fam"/>
</dbReference>
<keyword evidence="4" id="KW-1185">Reference proteome</keyword>
<comment type="caution">
    <text evidence="3">The sequence shown here is derived from an EMBL/GenBank/DDBJ whole genome shotgun (WGS) entry which is preliminary data.</text>
</comment>
<evidence type="ECO:0000259" key="2">
    <source>
        <dbReference type="Pfam" id="PF14760"/>
    </source>
</evidence>
<dbReference type="Pfam" id="PF01272">
    <property type="entry name" value="GreA_GreB"/>
    <property type="match status" value="1"/>
</dbReference>
<evidence type="ECO:0000259" key="1">
    <source>
        <dbReference type="Pfam" id="PF01272"/>
    </source>
</evidence>
<dbReference type="GO" id="GO:0003677">
    <property type="term" value="F:DNA binding"/>
    <property type="evidence" value="ECO:0007669"/>
    <property type="project" value="InterPro"/>
</dbReference>
<dbReference type="Pfam" id="PF14760">
    <property type="entry name" value="Rnk_N"/>
    <property type="match status" value="1"/>
</dbReference>
<keyword evidence="3" id="KW-0808">Transferase</keyword>
<dbReference type="GO" id="GO:0016301">
    <property type="term" value="F:kinase activity"/>
    <property type="evidence" value="ECO:0007669"/>
    <property type="project" value="UniProtKB-KW"/>
</dbReference>
<dbReference type="PANTHER" id="PTHR30437:SF5">
    <property type="entry name" value="REGULATOR OF NUCLEOSIDE DIPHOSPHATE KINASE"/>
    <property type="match status" value="1"/>
</dbReference>
<dbReference type="NCBIfam" id="NF004396">
    <property type="entry name" value="PRK05753.1"/>
    <property type="match status" value="1"/>
</dbReference>
<evidence type="ECO:0000313" key="4">
    <source>
        <dbReference type="Proteomes" id="UP000036097"/>
    </source>
</evidence>
<dbReference type="SUPFAM" id="SSF54534">
    <property type="entry name" value="FKBP-like"/>
    <property type="match status" value="1"/>
</dbReference>
<dbReference type="InterPro" id="IPR029462">
    <property type="entry name" value="Rnk_N"/>
</dbReference>
<dbReference type="GO" id="GO:0006354">
    <property type="term" value="P:DNA-templated transcription elongation"/>
    <property type="evidence" value="ECO:0007669"/>
    <property type="project" value="TreeGrafter"/>
</dbReference>
<sequence length="135" mass="15229">MSDNSSIFVSTIDLERIYALLENMKSLPEALIRLEDELDRANIVEPECIPDNVVTMNSTVIFKFIGNEKQIQKKLVYPHEVKTNDEISIFAPIGSALLGLSVGQQLSWPMPDGNERTIEILDVVYQPERSGEYCV</sequence>
<dbReference type="AlphaFoldDB" id="A0A0J1GRI3"/>
<name>A0A0J1GRI3_9GAMM</name>
<dbReference type="Gene3D" id="3.10.50.30">
    <property type="entry name" value="Transcription elongation factor, GreA/GreB, C-terminal domain"/>
    <property type="match status" value="1"/>
</dbReference>
<organism evidence="3 4">
    <name type="scientific">Photobacterium aquae</name>
    <dbReference type="NCBI Taxonomy" id="1195763"/>
    <lineage>
        <taxon>Bacteria</taxon>
        <taxon>Pseudomonadati</taxon>
        <taxon>Pseudomonadota</taxon>
        <taxon>Gammaproteobacteria</taxon>
        <taxon>Vibrionales</taxon>
        <taxon>Vibrionaceae</taxon>
        <taxon>Photobacterium</taxon>
    </lineage>
</organism>
<keyword evidence="3" id="KW-0418">Kinase</keyword>
<dbReference type="PATRIC" id="fig|1195763.3.peg.4625"/>